<evidence type="ECO:0000313" key="2">
    <source>
        <dbReference type="EMBL" id="NOV39867.1"/>
    </source>
</evidence>
<keyword evidence="1" id="KW-0732">Signal</keyword>
<accession>A0A6M2D3N7</accession>
<sequence>MLRTYAGVGIILFATSMIGASHAKLKDGCTLDKLRACGDDYLPFGKRSQIATSGAPFVKQCRTYKEQISCSRNFVNDCLIDVFKDAAILALDSYKASIDEICTPGSKLYNAYHKSVGCLNSAGTKIHGCVNDFFGHKLKAISKAPREGFFAYFCCSYGGLFDCLEPALKSCEKVGGRDFTVSLVEKVFGDALTPLCGSHEGGSELCKSLPNLPALDPLDQSFKHYVELIIEAVDTLISQN</sequence>
<dbReference type="PANTHER" id="PTHR33964">
    <property type="entry name" value="RE45066P-RELATED"/>
    <property type="match status" value="1"/>
</dbReference>
<name>A0A6M2D3N7_RHIMP</name>
<evidence type="ECO:0000256" key="1">
    <source>
        <dbReference type="SAM" id="SignalP"/>
    </source>
</evidence>
<feature type="chain" id="PRO_5026688841" evidence="1">
    <location>
        <begin position="24"/>
        <end position="240"/>
    </location>
</feature>
<dbReference type="PANTHER" id="PTHR33964:SF1">
    <property type="entry name" value="RE45066P"/>
    <property type="match status" value="1"/>
</dbReference>
<reference evidence="2" key="1">
    <citation type="submission" date="2019-09" db="EMBL/GenBank/DDBJ databases">
        <title>Organ-specific transcriptomic study of the physiology of the cattle tick, Rhipicephalus microplus.</title>
        <authorList>
            <person name="Tirloni L."/>
            <person name="Braz G."/>
            <person name="Gandara A.C.P."/>
            <person name="Sabadin G.A."/>
            <person name="da Silva R.M."/>
            <person name="Guizzo M.G."/>
            <person name="Machado J.A."/>
            <person name="Costa E.P."/>
            <person name="Gomes H.F."/>
            <person name="Moraes J."/>
            <person name="Mota M.B.S."/>
            <person name="Mesquita R.D."/>
            <person name="Alvarenga P.H."/>
            <person name="Alves F."/>
            <person name="Seixas A."/>
            <person name="da Fonseca R.N."/>
            <person name="Fogaca A."/>
            <person name="Logullo C."/>
            <person name="Tanaka A."/>
            <person name="Daffre S."/>
            <person name="Termignoni C."/>
            <person name="Vaz I.S.Jr."/>
            <person name="Oliveira P.L."/>
            <person name="Ribeiro J.M."/>
        </authorList>
    </citation>
    <scope>NUCLEOTIDE SEQUENCE</scope>
    <source>
        <strain evidence="2">Porto Alegre</strain>
    </source>
</reference>
<dbReference type="EMBL" id="GHWJ01007130">
    <property type="protein sequence ID" value="NOV39867.1"/>
    <property type="molecule type" value="Transcribed_RNA"/>
</dbReference>
<dbReference type="OrthoDB" id="6492149at2759"/>
<proteinExistence type="predicted"/>
<dbReference type="VEuPathDB" id="VectorBase:LOC119167304"/>
<protein>
    <submittedName>
        <fullName evidence="2">Putative conserved secreted protein</fullName>
    </submittedName>
</protein>
<feature type="signal peptide" evidence="1">
    <location>
        <begin position="1"/>
        <end position="23"/>
    </location>
</feature>
<organism evidence="2">
    <name type="scientific">Rhipicephalus microplus</name>
    <name type="common">Cattle tick</name>
    <name type="synonym">Boophilus microplus</name>
    <dbReference type="NCBI Taxonomy" id="6941"/>
    <lineage>
        <taxon>Eukaryota</taxon>
        <taxon>Metazoa</taxon>
        <taxon>Ecdysozoa</taxon>
        <taxon>Arthropoda</taxon>
        <taxon>Chelicerata</taxon>
        <taxon>Arachnida</taxon>
        <taxon>Acari</taxon>
        <taxon>Parasitiformes</taxon>
        <taxon>Ixodida</taxon>
        <taxon>Ixodoidea</taxon>
        <taxon>Ixodidae</taxon>
        <taxon>Rhipicephalinae</taxon>
        <taxon>Rhipicephalus</taxon>
        <taxon>Boophilus</taxon>
    </lineage>
</organism>
<dbReference type="AlphaFoldDB" id="A0A6M2D3N7"/>